<name>A0A5C6QHN0_9GAMM</name>
<dbReference type="OrthoDB" id="6888544at2"/>
<dbReference type="Proteomes" id="UP000321822">
    <property type="component" value="Unassembled WGS sequence"/>
</dbReference>
<dbReference type="RefSeq" id="WP_146786326.1">
    <property type="nucleotide sequence ID" value="NZ_VOLT01000004.1"/>
</dbReference>
<reference evidence="1 2" key="1">
    <citation type="submission" date="2019-07" db="EMBL/GenBank/DDBJ databases">
        <title>Genomes of sea-ice associated Colwellia species.</title>
        <authorList>
            <person name="Bowman J.P."/>
        </authorList>
    </citation>
    <scope>NUCLEOTIDE SEQUENCE [LARGE SCALE GENOMIC DNA]</scope>
    <source>
        <strain evidence="1 2">ACAM 459</strain>
    </source>
</reference>
<keyword evidence="2" id="KW-1185">Reference proteome</keyword>
<dbReference type="AlphaFoldDB" id="A0A5C6QHN0"/>
<gene>
    <name evidence="1" type="ORF">ESZ36_08505</name>
</gene>
<organism evidence="1 2">
    <name type="scientific">Colwellia demingiae</name>
    <dbReference type="NCBI Taxonomy" id="89401"/>
    <lineage>
        <taxon>Bacteria</taxon>
        <taxon>Pseudomonadati</taxon>
        <taxon>Pseudomonadota</taxon>
        <taxon>Gammaproteobacteria</taxon>
        <taxon>Alteromonadales</taxon>
        <taxon>Colwelliaceae</taxon>
        <taxon>Colwellia</taxon>
    </lineage>
</organism>
<protein>
    <submittedName>
        <fullName evidence="1">Uncharacterized protein</fullName>
    </submittedName>
</protein>
<proteinExistence type="predicted"/>
<sequence length="77" mass="9047">MNKQTFIDSCFMQLVEIFEDANNHKKDEKKKHRLEGYIHAGKTLGVFSSEEALTLMEEAHYKIFDETIDSRKSRKPI</sequence>
<evidence type="ECO:0000313" key="2">
    <source>
        <dbReference type="Proteomes" id="UP000321822"/>
    </source>
</evidence>
<evidence type="ECO:0000313" key="1">
    <source>
        <dbReference type="EMBL" id="TWX68525.1"/>
    </source>
</evidence>
<dbReference type="EMBL" id="VOLT01000004">
    <property type="protein sequence ID" value="TWX68525.1"/>
    <property type="molecule type" value="Genomic_DNA"/>
</dbReference>
<comment type="caution">
    <text evidence="1">The sequence shown here is derived from an EMBL/GenBank/DDBJ whole genome shotgun (WGS) entry which is preliminary data.</text>
</comment>
<accession>A0A5C6QHN0</accession>